<evidence type="ECO:0000313" key="2">
    <source>
        <dbReference type="Proteomes" id="UP000244005"/>
    </source>
</evidence>
<organism evidence="1 2">
    <name type="scientific">Marchantia polymorpha</name>
    <name type="common">Common liverwort</name>
    <name type="synonym">Marchantia aquatica</name>
    <dbReference type="NCBI Taxonomy" id="3197"/>
    <lineage>
        <taxon>Eukaryota</taxon>
        <taxon>Viridiplantae</taxon>
        <taxon>Streptophyta</taxon>
        <taxon>Embryophyta</taxon>
        <taxon>Marchantiophyta</taxon>
        <taxon>Marchantiopsida</taxon>
        <taxon>Marchantiidae</taxon>
        <taxon>Marchantiales</taxon>
        <taxon>Marchantiaceae</taxon>
        <taxon>Marchantia</taxon>
    </lineage>
</organism>
<reference evidence="2" key="1">
    <citation type="journal article" date="2017" name="Cell">
        <title>Insights into land plant evolution garnered from the Marchantia polymorpha genome.</title>
        <authorList>
            <person name="Bowman J.L."/>
            <person name="Kohchi T."/>
            <person name="Yamato K.T."/>
            <person name="Jenkins J."/>
            <person name="Shu S."/>
            <person name="Ishizaki K."/>
            <person name="Yamaoka S."/>
            <person name="Nishihama R."/>
            <person name="Nakamura Y."/>
            <person name="Berger F."/>
            <person name="Adam C."/>
            <person name="Aki S.S."/>
            <person name="Althoff F."/>
            <person name="Araki T."/>
            <person name="Arteaga-Vazquez M.A."/>
            <person name="Balasubrmanian S."/>
            <person name="Barry K."/>
            <person name="Bauer D."/>
            <person name="Boehm C.R."/>
            <person name="Briginshaw L."/>
            <person name="Caballero-Perez J."/>
            <person name="Catarino B."/>
            <person name="Chen F."/>
            <person name="Chiyoda S."/>
            <person name="Chovatia M."/>
            <person name="Davies K.M."/>
            <person name="Delmans M."/>
            <person name="Demura T."/>
            <person name="Dierschke T."/>
            <person name="Dolan L."/>
            <person name="Dorantes-Acosta A.E."/>
            <person name="Eklund D.M."/>
            <person name="Florent S.N."/>
            <person name="Flores-Sandoval E."/>
            <person name="Fujiyama A."/>
            <person name="Fukuzawa H."/>
            <person name="Galik B."/>
            <person name="Grimanelli D."/>
            <person name="Grimwood J."/>
            <person name="Grossniklaus U."/>
            <person name="Hamada T."/>
            <person name="Haseloff J."/>
            <person name="Hetherington A.J."/>
            <person name="Higo A."/>
            <person name="Hirakawa Y."/>
            <person name="Hundley H.N."/>
            <person name="Ikeda Y."/>
            <person name="Inoue K."/>
            <person name="Inoue S.I."/>
            <person name="Ishida S."/>
            <person name="Jia Q."/>
            <person name="Kakita M."/>
            <person name="Kanazawa T."/>
            <person name="Kawai Y."/>
            <person name="Kawashima T."/>
            <person name="Kennedy M."/>
            <person name="Kinose K."/>
            <person name="Kinoshita T."/>
            <person name="Kohara Y."/>
            <person name="Koide E."/>
            <person name="Komatsu K."/>
            <person name="Kopischke S."/>
            <person name="Kubo M."/>
            <person name="Kyozuka J."/>
            <person name="Lagercrantz U."/>
            <person name="Lin S.S."/>
            <person name="Lindquist E."/>
            <person name="Lipzen A.M."/>
            <person name="Lu C.W."/>
            <person name="De Luna E."/>
            <person name="Martienssen R.A."/>
            <person name="Minamino N."/>
            <person name="Mizutani M."/>
            <person name="Mizutani M."/>
            <person name="Mochizuki N."/>
            <person name="Monte I."/>
            <person name="Mosher R."/>
            <person name="Nagasaki H."/>
            <person name="Nakagami H."/>
            <person name="Naramoto S."/>
            <person name="Nishitani K."/>
            <person name="Ohtani M."/>
            <person name="Okamoto T."/>
            <person name="Okumura M."/>
            <person name="Phillips J."/>
            <person name="Pollak B."/>
            <person name="Reinders A."/>
            <person name="Rovekamp M."/>
            <person name="Sano R."/>
            <person name="Sawa S."/>
            <person name="Schmid M.W."/>
            <person name="Shirakawa M."/>
            <person name="Solano R."/>
            <person name="Spunde A."/>
            <person name="Suetsugu N."/>
            <person name="Sugano S."/>
            <person name="Sugiyama A."/>
            <person name="Sun R."/>
            <person name="Suzuki Y."/>
            <person name="Takenaka M."/>
            <person name="Takezawa D."/>
            <person name="Tomogane H."/>
            <person name="Tsuzuki M."/>
            <person name="Ueda T."/>
            <person name="Umeda M."/>
            <person name="Ward J.M."/>
            <person name="Watanabe Y."/>
            <person name="Yazaki K."/>
            <person name="Yokoyama R."/>
            <person name="Yoshitake Y."/>
            <person name="Yotsui I."/>
            <person name="Zachgo S."/>
            <person name="Schmutz J."/>
        </authorList>
    </citation>
    <scope>NUCLEOTIDE SEQUENCE [LARGE SCALE GENOMIC DNA]</scope>
    <source>
        <strain evidence="2">Tak-1</strain>
    </source>
</reference>
<keyword evidence="2" id="KW-1185">Reference proteome</keyword>
<dbReference type="EMBL" id="KZ772720">
    <property type="protein sequence ID" value="PTQ38916.1"/>
    <property type="molecule type" value="Genomic_DNA"/>
</dbReference>
<gene>
    <name evidence="1" type="ORF">MARPO_0048s0036</name>
</gene>
<name>A0A2R6WYH8_MARPO</name>
<dbReference type="Proteomes" id="UP000244005">
    <property type="component" value="Unassembled WGS sequence"/>
</dbReference>
<protein>
    <submittedName>
        <fullName evidence="1">Uncharacterized protein</fullName>
    </submittedName>
</protein>
<evidence type="ECO:0000313" key="1">
    <source>
        <dbReference type="EMBL" id="PTQ38916.1"/>
    </source>
</evidence>
<proteinExistence type="predicted"/>
<dbReference type="AlphaFoldDB" id="A0A2R6WYH8"/>
<accession>A0A2R6WYH8</accession>
<dbReference type="Gramene" id="Mp5g10350.1">
    <property type="protein sequence ID" value="Mp5g10350.1.cds1"/>
    <property type="gene ID" value="Mp5g10350"/>
</dbReference>
<sequence>MIWQSYLRASRVLGAHNATRHKCWQGGECSVLSGFAFFSTRCKNLYSLPTLSGSFDRTRSVIASIARHSNSFSMRYPTIVTS</sequence>